<sequence>MSIVILSFSLFLLALLSSSILFLSFIHSFIRSSAQSSGICFFFSRQLVFHSIIRVTTRKTRSNPARRMFGTALMRIGAALALCSSTAVAVTPLVIQGSNFVNSVTGNRFQVVGVAYQPGGSSGYNPESGVDPLSDGAVCLRDAALMQRLGVNAIRVYNIDPTINHDECASIFNAVGIYMMLDVNSPLSGESIDRSAPWTSYYAAYLQRTFGVVEAFKDFPNTLLFFSGNEIINDVETGGSVPPYIRAVTRDLKNYIANHASRPIPVGYSAADVREILVDTWSYLQCTTTGDDTDPSRVDLFALNSYSWCGDSSYTLASYDTLVADFSNTSVPVFFSEYGCNVPAPRIFTEVPVIYGPLMTPVLSGGVVYEYTQEESNYGLVTLNSDGSAKLRSDFDALQGQLNTLNVTALQGVQATNTSVTPPTCTSTLITEQGFANNFTIPSVPPGAQDLIDNGIPNPNNGKLIDVTTTKVSQTVESSNGNAISGLSITLLADDASNNPSGANDTSSSGSDSGSDSTSANPSSSTTSSAPSATSSSAAVGRIQTTVSWLDVLGLMAVGGALL</sequence>
<evidence type="ECO:0000256" key="3">
    <source>
        <dbReference type="ARBA" id="ARBA00022729"/>
    </source>
</evidence>
<keyword evidence="3" id="KW-0732">Signal</keyword>
<comment type="subcellular location">
    <subcellularLocation>
        <location evidence="1 5">Cell membrane</location>
        <topology evidence="1 5">Lipid-anchor</topology>
        <topology evidence="1 5">GPI-anchor</topology>
    </subcellularLocation>
</comment>
<name>A0ABR4PF63_9HELO</name>
<dbReference type="EMBL" id="JBFCZG010000005">
    <property type="protein sequence ID" value="KAL3421965.1"/>
    <property type="molecule type" value="Genomic_DNA"/>
</dbReference>
<dbReference type="InterPro" id="IPR004886">
    <property type="entry name" value="Glucanosyltransferase"/>
</dbReference>
<evidence type="ECO:0000256" key="2">
    <source>
        <dbReference type="ARBA" id="ARBA00007528"/>
    </source>
</evidence>
<keyword evidence="9" id="KW-1185">Reference proteome</keyword>
<feature type="transmembrane region" description="Helical" evidence="7">
    <location>
        <begin position="73"/>
        <end position="95"/>
    </location>
</feature>
<dbReference type="PANTHER" id="PTHR31468">
    <property type="entry name" value="1,3-BETA-GLUCANOSYLTRANSFERASE GAS1"/>
    <property type="match status" value="1"/>
</dbReference>
<feature type="compositionally biased region" description="Low complexity" evidence="6">
    <location>
        <begin position="500"/>
        <end position="538"/>
    </location>
</feature>
<evidence type="ECO:0000313" key="9">
    <source>
        <dbReference type="Proteomes" id="UP001629113"/>
    </source>
</evidence>
<dbReference type="EC" id="2.4.1.-" evidence="5"/>
<keyword evidence="5 7" id="KW-0472">Membrane</keyword>
<dbReference type="Gene3D" id="3.20.20.80">
    <property type="entry name" value="Glycosidases"/>
    <property type="match status" value="1"/>
</dbReference>
<comment type="caution">
    <text evidence="8">The sequence shown here is derived from an EMBL/GenBank/DDBJ whole genome shotgun (WGS) entry which is preliminary data.</text>
</comment>
<reference evidence="8 9" key="1">
    <citation type="submission" date="2024-06" db="EMBL/GenBank/DDBJ databases">
        <title>Complete genome of Phlyctema vagabunda strain 19-DSS-EL-015.</title>
        <authorList>
            <person name="Fiorenzani C."/>
        </authorList>
    </citation>
    <scope>NUCLEOTIDE SEQUENCE [LARGE SCALE GENOMIC DNA]</scope>
    <source>
        <strain evidence="8 9">19-DSS-EL-015</strain>
    </source>
</reference>
<evidence type="ECO:0000256" key="7">
    <source>
        <dbReference type="SAM" id="Phobius"/>
    </source>
</evidence>
<feature type="region of interest" description="Disordered" evidence="6">
    <location>
        <begin position="496"/>
        <end position="538"/>
    </location>
</feature>
<evidence type="ECO:0000256" key="5">
    <source>
        <dbReference type="RuleBase" id="RU361209"/>
    </source>
</evidence>
<protein>
    <recommendedName>
        <fullName evidence="5">1,3-beta-glucanosyltransferase</fullName>
        <ecNumber evidence="5">2.4.1.-</ecNumber>
    </recommendedName>
</protein>
<dbReference type="PANTHER" id="PTHR31468:SF4">
    <property type="entry name" value="1,3-BETA-GLUCANOSYLTRANSFERASE GAS3-RELATED"/>
    <property type="match status" value="1"/>
</dbReference>
<proteinExistence type="inferred from homology"/>
<dbReference type="InterPro" id="IPR017853">
    <property type="entry name" value="GH"/>
</dbReference>
<dbReference type="Pfam" id="PF03198">
    <property type="entry name" value="Glyco_hydro_72"/>
    <property type="match status" value="1"/>
</dbReference>
<keyword evidence="5" id="KW-0336">GPI-anchor</keyword>
<dbReference type="SUPFAM" id="SSF51445">
    <property type="entry name" value="(Trans)glycosidases"/>
    <property type="match status" value="1"/>
</dbReference>
<keyword evidence="5" id="KW-0449">Lipoprotein</keyword>
<comment type="function">
    <text evidence="5">Splits internally a 1,3-beta-glucan molecule and transfers the newly generated reducing end (the donor) to the non-reducing end of another 1,3-beta-glucan molecule (the acceptor) forming a 1,3-beta linkage, resulting in the elongation of 1,3-beta-glucan chains in the cell wall.</text>
</comment>
<comment type="similarity">
    <text evidence="2 5">Belongs to the glycosyl hydrolase 72 family.</text>
</comment>
<evidence type="ECO:0000313" key="8">
    <source>
        <dbReference type="EMBL" id="KAL3421965.1"/>
    </source>
</evidence>
<accession>A0ABR4PF63</accession>
<keyword evidence="7" id="KW-1133">Transmembrane helix</keyword>
<evidence type="ECO:0000256" key="1">
    <source>
        <dbReference type="ARBA" id="ARBA00004609"/>
    </source>
</evidence>
<dbReference type="Proteomes" id="UP001629113">
    <property type="component" value="Unassembled WGS sequence"/>
</dbReference>
<organism evidence="8 9">
    <name type="scientific">Phlyctema vagabunda</name>
    <dbReference type="NCBI Taxonomy" id="108571"/>
    <lineage>
        <taxon>Eukaryota</taxon>
        <taxon>Fungi</taxon>
        <taxon>Dikarya</taxon>
        <taxon>Ascomycota</taxon>
        <taxon>Pezizomycotina</taxon>
        <taxon>Leotiomycetes</taxon>
        <taxon>Helotiales</taxon>
        <taxon>Dermateaceae</taxon>
        <taxon>Phlyctema</taxon>
    </lineage>
</organism>
<keyword evidence="5" id="KW-0808">Transferase</keyword>
<evidence type="ECO:0000256" key="6">
    <source>
        <dbReference type="SAM" id="MobiDB-lite"/>
    </source>
</evidence>
<evidence type="ECO:0000256" key="4">
    <source>
        <dbReference type="ARBA" id="ARBA00023180"/>
    </source>
</evidence>
<keyword evidence="4" id="KW-0325">Glycoprotein</keyword>
<keyword evidence="7" id="KW-0812">Transmembrane</keyword>
<gene>
    <name evidence="8" type="ORF">PVAG01_06121</name>
</gene>